<evidence type="ECO:0000313" key="3">
    <source>
        <dbReference type="EMBL" id="PNP73374.1"/>
    </source>
</evidence>
<feature type="domain" description="Alpha/beta hydrolase fold-3" evidence="2">
    <location>
        <begin position="86"/>
        <end position="277"/>
    </location>
</feature>
<proteinExistence type="predicted"/>
<dbReference type="GO" id="GO:0016787">
    <property type="term" value="F:hydrolase activity"/>
    <property type="evidence" value="ECO:0007669"/>
    <property type="project" value="UniProtKB-KW"/>
</dbReference>
<name>A0A2K0VTN3_GIBNY</name>
<reference evidence="3 4" key="1">
    <citation type="submission" date="2017-06" db="EMBL/GenBank/DDBJ databases">
        <title>Genome of Fusarium nygamai isolate CS10214.</title>
        <authorList>
            <person name="Gardiner D.M."/>
            <person name="Obanor F."/>
            <person name="Kazan K."/>
        </authorList>
    </citation>
    <scope>NUCLEOTIDE SEQUENCE [LARGE SCALE GENOMIC DNA]</scope>
    <source>
        <strain evidence="3 4">CS10214</strain>
    </source>
</reference>
<dbReference type="InterPro" id="IPR050300">
    <property type="entry name" value="GDXG_lipolytic_enzyme"/>
</dbReference>
<keyword evidence="1" id="KW-0378">Hydrolase</keyword>
<dbReference type="PANTHER" id="PTHR48081:SF25">
    <property type="entry name" value="PUTATIVE (AFU_ORTHOLOGUE AFUA_3G11560)-RELATED"/>
    <property type="match status" value="1"/>
</dbReference>
<dbReference type="Gene3D" id="3.40.50.1820">
    <property type="entry name" value="alpha/beta hydrolase"/>
    <property type="match status" value="1"/>
</dbReference>
<evidence type="ECO:0000259" key="2">
    <source>
        <dbReference type="Pfam" id="PF07859"/>
    </source>
</evidence>
<dbReference type="InterPro" id="IPR013094">
    <property type="entry name" value="AB_hydrolase_3"/>
</dbReference>
<keyword evidence="4" id="KW-1185">Reference proteome</keyword>
<sequence length="324" mass="36043">MVSLIARLFRFYLVWIRRAQTQFLTAQNMREHIQTQYIHPQSFSPPQTLGPNISIERVDVHDWPLYRISSSPISPKAGDEANRPAMLYCHGGAWVNEIVTQHYNLVAQIARDTGLDVLVPIYPLIPRPAATAVQVIAGLHEIMTQVKQPIVSIGGDSAGGNLAMLLAQHLVRVKSDLISRVRSLVLISPALDCTMSHPETKRLASNDPWLSHGGLHVVTDVWSGGLERSDPRVSPLFGDIADLPPLLLLSGTHDLLCADARRLSARFRNAGKSTDMDAWVAGSVELDRFKYVEVEEMLHVWPLIPSSEGAEGRKTIVEFIRKYL</sequence>
<dbReference type="Proteomes" id="UP000236664">
    <property type="component" value="Unassembled WGS sequence"/>
</dbReference>
<dbReference type="SUPFAM" id="SSF53474">
    <property type="entry name" value="alpha/beta-Hydrolases"/>
    <property type="match status" value="1"/>
</dbReference>
<accession>A0A2K0VTN3</accession>
<comment type="caution">
    <text evidence="3">The sequence shown here is derived from an EMBL/GenBank/DDBJ whole genome shotgun (WGS) entry which is preliminary data.</text>
</comment>
<gene>
    <name evidence="3" type="ORF">FNYG_13272</name>
</gene>
<dbReference type="OrthoDB" id="2152029at2759"/>
<dbReference type="STRING" id="42673.A0A2K0VTN3"/>
<evidence type="ECO:0000313" key="4">
    <source>
        <dbReference type="Proteomes" id="UP000236664"/>
    </source>
</evidence>
<evidence type="ECO:0000256" key="1">
    <source>
        <dbReference type="ARBA" id="ARBA00022801"/>
    </source>
</evidence>
<protein>
    <recommendedName>
        <fullName evidence="2">Alpha/beta hydrolase fold-3 domain-containing protein</fullName>
    </recommendedName>
</protein>
<dbReference type="AlphaFoldDB" id="A0A2K0VTN3"/>
<dbReference type="EMBL" id="MTQA01000274">
    <property type="protein sequence ID" value="PNP73374.1"/>
    <property type="molecule type" value="Genomic_DNA"/>
</dbReference>
<organism evidence="3 4">
    <name type="scientific">Gibberella nygamai</name>
    <name type="common">Bean root rot disease fungus</name>
    <name type="synonym">Fusarium nygamai</name>
    <dbReference type="NCBI Taxonomy" id="42673"/>
    <lineage>
        <taxon>Eukaryota</taxon>
        <taxon>Fungi</taxon>
        <taxon>Dikarya</taxon>
        <taxon>Ascomycota</taxon>
        <taxon>Pezizomycotina</taxon>
        <taxon>Sordariomycetes</taxon>
        <taxon>Hypocreomycetidae</taxon>
        <taxon>Hypocreales</taxon>
        <taxon>Nectriaceae</taxon>
        <taxon>Fusarium</taxon>
        <taxon>Fusarium fujikuroi species complex</taxon>
    </lineage>
</organism>
<dbReference type="InterPro" id="IPR029058">
    <property type="entry name" value="AB_hydrolase_fold"/>
</dbReference>
<dbReference type="PANTHER" id="PTHR48081">
    <property type="entry name" value="AB HYDROLASE SUPERFAMILY PROTEIN C4A8.06C"/>
    <property type="match status" value="1"/>
</dbReference>
<dbReference type="Pfam" id="PF07859">
    <property type="entry name" value="Abhydrolase_3"/>
    <property type="match status" value="1"/>
</dbReference>